<dbReference type="Gene3D" id="1.20.1640.10">
    <property type="entry name" value="Multidrug efflux transporter AcrB transmembrane domain"/>
    <property type="match status" value="2"/>
</dbReference>
<evidence type="ECO:0000256" key="2">
    <source>
        <dbReference type="ARBA" id="ARBA00010942"/>
    </source>
</evidence>
<feature type="transmembrane region" description="Helical" evidence="8">
    <location>
        <begin position="390"/>
        <end position="411"/>
    </location>
</feature>
<evidence type="ECO:0000313" key="10">
    <source>
        <dbReference type="Proteomes" id="UP001595897"/>
    </source>
</evidence>
<keyword evidence="4" id="KW-1003">Cell membrane</keyword>
<feature type="transmembrane region" description="Helical" evidence="8">
    <location>
        <begin position="979"/>
        <end position="995"/>
    </location>
</feature>
<feature type="transmembrane region" description="Helical" evidence="8">
    <location>
        <begin position="915"/>
        <end position="941"/>
    </location>
</feature>
<comment type="similarity">
    <text evidence="2">Belongs to the resistance-nodulation-cell division (RND) (TC 2.A.6) family.</text>
</comment>
<dbReference type="RefSeq" id="WP_382409742.1">
    <property type="nucleotide sequence ID" value="NZ_JBHSGU010000009.1"/>
</dbReference>
<evidence type="ECO:0000256" key="5">
    <source>
        <dbReference type="ARBA" id="ARBA00022692"/>
    </source>
</evidence>
<protein>
    <submittedName>
        <fullName evidence="9">Efflux RND transporter permease subunit</fullName>
    </submittedName>
</protein>
<dbReference type="SUPFAM" id="SSF82693">
    <property type="entry name" value="Multidrug efflux transporter AcrB pore domain, PN1, PN2, PC1 and PC2 subdomains"/>
    <property type="match status" value="2"/>
</dbReference>
<name>A0ABV9LYT6_9ALTE</name>
<dbReference type="PANTHER" id="PTHR32063">
    <property type="match status" value="1"/>
</dbReference>
<evidence type="ECO:0000256" key="3">
    <source>
        <dbReference type="ARBA" id="ARBA00022448"/>
    </source>
</evidence>
<dbReference type="SUPFAM" id="SSF82714">
    <property type="entry name" value="Multidrug efflux transporter AcrB TolC docking domain, DN and DC subdomains"/>
    <property type="match status" value="2"/>
</dbReference>
<comment type="subcellular location">
    <subcellularLocation>
        <location evidence="1">Cell membrane</location>
        <topology evidence="1">Multi-pass membrane protein</topology>
    </subcellularLocation>
</comment>
<accession>A0ABV9LYT6</accession>
<keyword evidence="7 8" id="KW-0472">Membrane</keyword>
<feature type="transmembrane region" description="Helical" evidence="8">
    <location>
        <begin position="12"/>
        <end position="31"/>
    </location>
</feature>
<dbReference type="Gene3D" id="3.30.70.1440">
    <property type="entry name" value="Multidrug efflux transporter AcrB pore domain"/>
    <property type="match status" value="1"/>
</dbReference>
<evidence type="ECO:0000313" key="9">
    <source>
        <dbReference type="EMBL" id="MFC4701344.1"/>
    </source>
</evidence>
<feature type="transmembrane region" description="Helical" evidence="8">
    <location>
        <begin position="890"/>
        <end position="909"/>
    </location>
</feature>
<dbReference type="Gene3D" id="3.30.2090.10">
    <property type="entry name" value="Multidrug efflux transporter AcrB TolC docking domain, DN and DC subdomains"/>
    <property type="match status" value="2"/>
</dbReference>
<keyword evidence="6 8" id="KW-1133">Transmembrane helix</keyword>
<feature type="transmembrane region" description="Helical" evidence="8">
    <location>
        <begin position="342"/>
        <end position="358"/>
    </location>
</feature>
<gene>
    <name evidence="9" type="ORF">ACFO4O_14330</name>
</gene>
<keyword evidence="10" id="KW-1185">Reference proteome</keyword>
<keyword evidence="5 8" id="KW-0812">Transmembrane</keyword>
<evidence type="ECO:0000256" key="6">
    <source>
        <dbReference type="ARBA" id="ARBA00022989"/>
    </source>
</evidence>
<dbReference type="Pfam" id="PF00873">
    <property type="entry name" value="ACR_tran"/>
    <property type="match status" value="1"/>
</dbReference>
<dbReference type="Proteomes" id="UP001595897">
    <property type="component" value="Unassembled WGS sequence"/>
</dbReference>
<evidence type="ECO:0000256" key="8">
    <source>
        <dbReference type="SAM" id="Phobius"/>
    </source>
</evidence>
<feature type="transmembrane region" description="Helical" evidence="8">
    <location>
        <begin position="431"/>
        <end position="457"/>
    </location>
</feature>
<feature type="transmembrane region" description="Helical" evidence="8">
    <location>
        <begin position="477"/>
        <end position="498"/>
    </location>
</feature>
<evidence type="ECO:0000256" key="4">
    <source>
        <dbReference type="ARBA" id="ARBA00022475"/>
    </source>
</evidence>
<reference evidence="10" key="1">
    <citation type="journal article" date="2019" name="Int. J. Syst. Evol. Microbiol.">
        <title>The Global Catalogue of Microorganisms (GCM) 10K type strain sequencing project: providing services to taxonomists for standard genome sequencing and annotation.</title>
        <authorList>
            <consortium name="The Broad Institute Genomics Platform"/>
            <consortium name="The Broad Institute Genome Sequencing Center for Infectious Disease"/>
            <person name="Wu L."/>
            <person name="Ma J."/>
        </authorList>
    </citation>
    <scope>NUCLEOTIDE SEQUENCE [LARGE SCALE GENOMIC DNA]</scope>
    <source>
        <strain evidence="10">KACC 12507</strain>
    </source>
</reference>
<dbReference type="EMBL" id="JBHSGU010000009">
    <property type="protein sequence ID" value="MFC4701344.1"/>
    <property type="molecule type" value="Genomic_DNA"/>
</dbReference>
<dbReference type="InterPro" id="IPR001036">
    <property type="entry name" value="Acrflvin-R"/>
</dbReference>
<evidence type="ECO:0000256" key="7">
    <source>
        <dbReference type="ARBA" id="ARBA00023136"/>
    </source>
</evidence>
<dbReference type="PANTHER" id="PTHR32063:SF19">
    <property type="entry name" value="CATION EFFLUX SYSTEM PROTEIN CUSA"/>
    <property type="match status" value="1"/>
</dbReference>
<comment type="caution">
    <text evidence="9">The sequence shown here is derived from an EMBL/GenBank/DDBJ whole genome shotgun (WGS) entry which is preliminary data.</text>
</comment>
<dbReference type="InterPro" id="IPR027463">
    <property type="entry name" value="AcrB_DN_DC_subdom"/>
</dbReference>
<feature type="transmembrane region" description="Helical" evidence="8">
    <location>
        <begin position="865"/>
        <end position="883"/>
    </location>
</feature>
<dbReference type="PRINTS" id="PR00702">
    <property type="entry name" value="ACRIFLAVINRP"/>
</dbReference>
<feature type="transmembrane region" description="Helical" evidence="8">
    <location>
        <begin position="532"/>
        <end position="548"/>
    </location>
</feature>
<sequence length="1038" mass="113026">MIGAVIRWSVHNRFFVLLITLIVIGAGLIAVKNTPVDAIPDLSDVQVIVKTSYLGQAPQVVEDQVTYPLTSAMLSVPGAKTVRGFSFFGDSYVYIIFDDKTDMYWARARVLEYLSQVTATLPEGARPQLGPDASGVGWIYLYALIDRSNQHDLAELRSIQDWFLKFELQTVPGVSEVASAGGMVKQYQVLLDPNKLRAYNIPLSHVQMAIRRGNQELGASVIEMAEAEYMVRATGYISDKQDIENIPLGVNDQGTALFIKDVASVELGPQMRRGLVELNGEGETVGGIVVMRSGENAQQTIKGVKAKLEQLSAGLPDGVEIVSVYDRSALIERAIDNLSTKLIAEFVVVVLVCIAFLFHLRSSLVAIISLPVGILLAFIVMHLQGINANIMSLGGIAIAIGAMIDGAIVMVENMHKHMEDTPLTKQNRWQIVVDSATEVGPALFFSLLIITVSFLPVFSLEAQEGRMFSPLAYTKTYAMAAAAILAVTLVPVLMGYCVRGKVKAEQKNPINRLLTLIYRPCLGCVLRYPKSAIFAALLILIVGLWPLSKIGSEFIPSLDEGDLMYMPTTYAGISVGKARELLQQTNKLIKTVPEVQTVFGKVGRAETATDPAPLTMIETFIQLKPKSQWREGMDTKALIEEFEKLINIPGLSNAWVMPIKTRIDMLATGIKTPVGIKIGGPDLNEIQRIGQQLEVIIGGLDGTASVYSERVAGGRYINIDIKRAQAARYGLNIADVQQIIGGAVGGMNVGLSVEGRERYPINVRYPQAYRNSPESLSDLPIVTPSGAHIALGEIATINIIQGPAGIKSENARPNGWVFIDIDDVDIGHYVATAQQAVNEQLVLPAGYSLNWAGQYEYMMRAKEKLSLVLPLTLAIIVVLLYLNFRNMVQVSMIIITLPFAMIGGIWLLYLQGFNFSVAVGVGFIALAGVAVEIGVIMLVYLNQAYDRMLTSCAKANITPSLHELIQAVQNGASLRVRPVMMTSASIILGLLPVMYTTGTGSEVMSRIAAPMVGGMVSALVLTLLILPAVYLIWRKRYL</sequence>
<dbReference type="InterPro" id="IPR004763">
    <property type="entry name" value="CusA-like"/>
</dbReference>
<feature type="transmembrane region" description="Helical" evidence="8">
    <location>
        <begin position="1007"/>
        <end position="1033"/>
    </location>
</feature>
<dbReference type="NCBIfam" id="TIGR00914">
    <property type="entry name" value="2A0601"/>
    <property type="match status" value="1"/>
</dbReference>
<organism evidence="9 10">
    <name type="scientific">Glaciecola siphonariae</name>
    <dbReference type="NCBI Taxonomy" id="521012"/>
    <lineage>
        <taxon>Bacteria</taxon>
        <taxon>Pseudomonadati</taxon>
        <taxon>Pseudomonadota</taxon>
        <taxon>Gammaproteobacteria</taxon>
        <taxon>Alteromonadales</taxon>
        <taxon>Alteromonadaceae</taxon>
        <taxon>Glaciecola</taxon>
    </lineage>
</organism>
<dbReference type="Gene3D" id="3.30.70.1320">
    <property type="entry name" value="Multidrug efflux transporter AcrB pore domain like"/>
    <property type="match status" value="1"/>
</dbReference>
<feature type="transmembrane region" description="Helical" evidence="8">
    <location>
        <begin position="365"/>
        <end position="384"/>
    </location>
</feature>
<keyword evidence="3" id="KW-0813">Transport</keyword>
<dbReference type="Gene3D" id="3.30.70.1430">
    <property type="entry name" value="Multidrug efflux transporter AcrB pore domain"/>
    <property type="match status" value="2"/>
</dbReference>
<proteinExistence type="inferred from homology"/>
<dbReference type="SUPFAM" id="SSF82866">
    <property type="entry name" value="Multidrug efflux transporter AcrB transmembrane domain"/>
    <property type="match status" value="2"/>
</dbReference>
<evidence type="ECO:0000256" key="1">
    <source>
        <dbReference type="ARBA" id="ARBA00004651"/>
    </source>
</evidence>